<dbReference type="HAMAP" id="MF_00165">
    <property type="entry name" value="Thymidylate_kinase"/>
    <property type="match status" value="1"/>
</dbReference>
<keyword evidence="8 10" id="KW-0067">ATP-binding</keyword>
<comment type="similarity">
    <text evidence="1 10">Belongs to the thymidylate kinase family.</text>
</comment>
<dbReference type="InterPro" id="IPR018094">
    <property type="entry name" value="Thymidylate_kinase"/>
</dbReference>
<gene>
    <name evidence="10" type="primary">tmk</name>
    <name evidence="12" type="ORF">GA0070609_3410</name>
</gene>
<dbReference type="Proteomes" id="UP000198217">
    <property type="component" value="Chromosome I"/>
</dbReference>
<accession>A0A1C5IIC3</accession>
<keyword evidence="6 10" id="KW-0547">Nucleotide-binding</keyword>
<evidence type="ECO:0000256" key="5">
    <source>
        <dbReference type="ARBA" id="ARBA00022727"/>
    </source>
</evidence>
<organism evidence="12 13">
    <name type="scientific">Micromonospora echinaurantiaca</name>
    <dbReference type="NCBI Taxonomy" id="47857"/>
    <lineage>
        <taxon>Bacteria</taxon>
        <taxon>Bacillati</taxon>
        <taxon>Actinomycetota</taxon>
        <taxon>Actinomycetes</taxon>
        <taxon>Micromonosporales</taxon>
        <taxon>Micromonosporaceae</taxon>
        <taxon>Micromonospora</taxon>
    </lineage>
</organism>
<name>A0A1C5IIC3_9ACTN</name>
<dbReference type="CDD" id="cd01672">
    <property type="entry name" value="TMPK"/>
    <property type="match status" value="1"/>
</dbReference>
<dbReference type="InterPro" id="IPR027417">
    <property type="entry name" value="P-loop_NTPase"/>
</dbReference>
<dbReference type="GO" id="GO:0005737">
    <property type="term" value="C:cytoplasm"/>
    <property type="evidence" value="ECO:0007669"/>
    <property type="project" value="TreeGrafter"/>
</dbReference>
<evidence type="ECO:0000256" key="1">
    <source>
        <dbReference type="ARBA" id="ARBA00009776"/>
    </source>
</evidence>
<dbReference type="Gene3D" id="3.40.50.300">
    <property type="entry name" value="P-loop containing nucleotide triphosphate hydrolases"/>
    <property type="match status" value="1"/>
</dbReference>
<evidence type="ECO:0000256" key="7">
    <source>
        <dbReference type="ARBA" id="ARBA00022777"/>
    </source>
</evidence>
<evidence type="ECO:0000256" key="8">
    <source>
        <dbReference type="ARBA" id="ARBA00022840"/>
    </source>
</evidence>
<protein>
    <recommendedName>
        <fullName evidence="3 10">Thymidylate kinase</fullName>
        <ecNumber evidence="2 10">2.7.4.9</ecNumber>
    </recommendedName>
    <alternativeName>
        <fullName evidence="10">dTMP kinase</fullName>
    </alternativeName>
</protein>
<keyword evidence="4 10" id="KW-0808">Transferase</keyword>
<reference evidence="12 13" key="1">
    <citation type="submission" date="2016-06" db="EMBL/GenBank/DDBJ databases">
        <authorList>
            <person name="Kjaerup R.B."/>
            <person name="Dalgaard T.S."/>
            <person name="Juul-Madsen H.R."/>
        </authorList>
    </citation>
    <scope>NUCLEOTIDE SEQUENCE [LARGE SCALE GENOMIC DNA]</scope>
    <source>
        <strain evidence="12 13">DSM 43904</strain>
    </source>
</reference>
<dbReference type="PANTHER" id="PTHR10344:SF4">
    <property type="entry name" value="UMP-CMP KINASE 2, MITOCHONDRIAL"/>
    <property type="match status" value="1"/>
</dbReference>
<dbReference type="GO" id="GO:0005524">
    <property type="term" value="F:ATP binding"/>
    <property type="evidence" value="ECO:0007669"/>
    <property type="project" value="UniProtKB-UniRule"/>
</dbReference>
<keyword evidence="13" id="KW-1185">Reference proteome</keyword>
<dbReference type="AlphaFoldDB" id="A0A1C5IIC3"/>
<dbReference type="GO" id="GO:0006235">
    <property type="term" value="P:dTTP biosynthetic process"/>
    <property type="evidence" value="ECO:0007669"/>
    <property type="project" value="UniProtKB-UniRule"/>
</dbReference>
<sequence>MSKLFIAIEGPNGVGKSTIATLLADRLSETSPYRVHLTSEPTRTPLGQLLRHSEAVMHGRALALALAADRAAHLETDIVPALNDGRHVVTDRYVQSSLVLQRIDGLDLREIWSYNRYVLPAISFYLEDHPDVIAARLAQRPERTRLETTGSPDTELRLYREAARHLRRHGWTQHTVDCHGRTPDKVVATILDLLPRAD</sequence>
<evidence type="ECO:0000256" key="9">
    <source>
        <dbReference type="ARBA" id="ARBA00048743"/>
    </source>
</evidence>
<comment type="caution">
    <text evidence="10">Lacks conserved residue(s) required for the propagation of feature annotation.</text>
</comment>
<dbReference type="GO" id="GO:0004798">
    <property type="term" value="F:dTMP kinase activity"/>
    <property type="evidence" value="ECO:0007669"/>
    <property type="project" value="UniProtKB-UniRule"/>
</dbReference>
<dbReference type="SUPFAM" id="SSF52540">
    <property type="entry name" value="P-loop containing nucleoside triphosphate hydrolases"/>
    <property type="match status" value="1"/>
</dbReference>
<feature type="domain" description="Thymidylate kinase-like" evidence="11">
    <location>
        <begin position="8"/>
        <end position="146"/>
    </location>
</feature>
<dbReference type="GO" id="GO:0006233">
    <property type="term" value="P:dTDP biosynthetic process"/>
    <property type="evidence" value="ECO:0007669"/>
    <property type="project" value="InterPro"/>
</dbReference>
<evidence type="ECO:0000256" key="10">
    <source>
        <dbReference type="HAMAP-Rule" id="MF_00165"/>
    </source>
</evidence>
<comment type="catalytic activity">
    <reaction evidence="9 10">
        <text>dTMP + ATP = dTDP + ADP</text>
        <dbReference type="Rhea" id="RHEA:13517"/>
        <dbReference type="ChEBI" id="CHEBI:30616"/>
        <dbReference type="ChEBI" id="CHEBI:58369"/>
        <dbReference type="ChEBI" id="CHEBI:63528"/>
        <dbReference type="ChEBI" id="CHEBI:456216"/>
        <dbReference type="EC" id="2.7.4.9"/>
    </reaction>
</comment>
<dbReference type="Pfam" id="PF02223">
    <property type="entry name" value="Thymidylate_kin"/>
    <property type="match status" value="1"/>
</dbReference>
<dbReference type="InterPro" id="IPR039430">
    <property type="entry name" value="Thymidylate_kin-like_dom"/>
</dbReference>
<dbReference type="NCBIfam" id="TIGR00041">
    <property type="entry name" value="DTMP_kinase"/>
    <property type="match status" value="1"/>
</dbReference>
<keyword evidence="7 10" id="KW-0418">Kinase</keyword>
<dbReference type="PANTHER" id="PTHR10344">
    <property type="entry name" value="THYMIDYLATE KINASE"/>
    <property type="match status" value="1"/>
</dbReference>
<evidence type="ECO:0000259" key="11">
    <source>
        <dbReference type="Pfam" id="PF02223"/>
    </source>
</evidence>
<evidence type="ECO:0000256" key="3">
    <source>
        <dbReference type="ARBA" id="ARBA00017144"/>
    </source>
</evidence>
<comment type="function">
    <text evidence="10">Phosphorylation of dTMP to form dTDP in both de novo and salvage pathways of dTTP synthesis.</text>
</comment>
<evidence type="ECO:0000256" key="6">
    <source>
        <dbReference type="ARBA" id="ARBA00022741"/>
    </source>
</evidence>
<dbReference type="GO" id="GO:0006227">
    <property type="term" value="P:dUDP biosynthetic process"/>
    <property type="evidence" value="ECO:0007669"/>
    <property type="project" value="TreeGrafter"/>
</dbReference>
<dbReference type="RefSeq" id="WP_157748222.1">
    <property type="nucleotide sequence ID" value="NZ_LT607750.1"/>
</dbReference>
<proteinExistence type="inferred from homology"/>
<evidence type="ECO:0000256" key="2">
    <source>
        <dbReference type="ARBA" id="ARBA00012980"/>
    </source>
</evidence>
<evidence type="ECO:0000256" key="4">
    <source>
        <dbReference type="ARBA" id="ARBA00022679"/>
    </source>
</evidence>
<evidence type="ECO:0000313" key="13">
    <source>
        <dbReference type="Proteomes" id="UP000198217"/>
    </source>
</evidence>
<keyword evidence="5 10" id="KW-0545">Nucleotide biosynthesis</keyword>
<dbReference type="EC" id="2.7.4.9" evidence="2 10"/>
<evidence type="ECO:0000313" key="12">
    <source>
        <dbReference type="EMBL" id="SCG58117.1"/>
    </source>
</evidence>
<dbReference type="EMBL" id="LT607750">
    <property type="protein sequence ID" value="SCG58117.1"/>
    <property type="molecule type" value="Genomic_DNA"/>
</dbReference>